<dbReference type="SUPFAM" id="SSF56112">
    <property type="entry name" value="Protein kinase-like (PK-like)"/>
    <property type="match status" value="1"/>
</dbReference>
<feature type="domain" description="Protein kinase" evidence="5">
    <location>
        <begin position="1"/>
        <end position="284"/>
    </location>
</feature>
<dbReference type="EMBL" id="PEYM01000089">
    <property type="protein sequence ID" value="PIS29323.1"/>
    <property type="molecule type" value="Genomic_DNA"/>
</dbReference>
<dbReference type="PANTHER" id="PTHR11042:SF190">
    <property type="entry name" value="MITOSIS INHIBITOR PROTEIN KINASE MIK1"/>
    <property type="match status" value="1"/>
</dbReference>
<evidence type="ECO:0000256" key="2">
    <source>
        <dbReference type="ARBA" id="ARBA00022741"/>
    </source>
</evidence>
<protein>
    <recommendedName>
        <fullName evidence="5">Protein kinase domain-containing protein</fullName>
    </recommendedName>
</protein>
<keyword evidence="3" id="KW-0418">Kinase</keyword>
<dbReference type="GO" id="GO:0005524">
    <property type="term" value="F:ATP binding"/>
    <property type="evidence" value="ECO:0007669"/>
    <property type="project" value="UniProtKB-KW"/>
</dbReference>
<evidence type="ECO:0000313" key="7">
    <source>
        <dbReference type="Proteomes" id="UP000231343"/>
    </source>
</evidence>
<dbReference type="GO" id="GO:0004713">
    <property type="term" value="F:protein tyrosine kinase activity"/>
    <property type="evidence" value="ECO:0007669"/>
    <property type="project" value="TreeGrafter"/>
</dbReference>
<accession>A0A2H0XWK3</accession>
<gene>
    <name evidence="6" type="ORF">COT42_05695</name>
</gene>
<dbReference type="PANTHER" id="PTHR11042">
    <property type="entry name" value="EUKARYOTIC TRANSLATION INITIATION FACTOR 2-ALPHA KINASE EIF2-ALPHA KINASE -RELATED"/>
    <property type="match status" value="1"/>
</dbReference>
<dbReference type="SMART" id="SM00220">
    <property type="entry name" value="S_TKc"/>
    <property type="match status" value="1"/>
</dbReference>
<dbReference type="AlphaFoldDB" id="A0A2H0XWK3"/>
<dbReference type="GO" id="GO:0005737">
    <property type="term" value="C:cytoplasm"/>
    <property type="evidence" value="ECO:0007669"/>
    <property type="project" value="TreeGrafter"/>
</dbReference>
<dbReference type="Proteomes" id="UP000231343">
    <property type="component" value="Unassembled WGS sequence"/>
</dbReference>
<keyword evidence="2" id="KW-0547">Nucleotide-binding</keyword>
<dbReference type="InterPro" id="IPR011009">
    <property type="entry name" value="Kinase-like_dom_sf"/>
</dbReference>
<keyword evidence="4" id="KW-0067">ATP-binding</keyword>
<comment type="caution">
    <text evidence="6">The sequence shown here is derived from an EMBL/GenBank/DDBJ whole genome shotgun (WGS) entry which is preliminary data.</text>
</comment>
<dbReference type="InterPro" id="IPR000719">
    <property type="entry name" value="Prot_kinase_dom"/>
</dbReference>
<evidence type="ECO:0000256" key="4">
    <source>
        <dbReference type="ARBA" id="ARBA00022840"/>
    </source>
</evidence>
<dbReference type="Gene3D" id="1.10.510.10">
    <property type="entry name" value="Transferase(Phosphotransferase) domain 1"/>
    <property type="match status" value="1"/>
</dbReference>
<reference evidence="6 7" key="1">
    <citation type="submission" date="2017-09" db="EMBL/GenBank/DDBJ databases">
        <title>Depth-based differentiation of microbial function through sediment-hosted aquifers and enrichment of novel symbionts in the deep terrestrial subsurface.</title>
        <authorList>
            <person name="Probst A.J."/>
            <person name="Ladd B."/>
            <person name="Jarett J.K."/>
            <person name="Geller-Mcgrath D.E."/>
            <person name="Sieber C.M."/>
            <person name="Emerson J.B."/>
            <person name="Anantharaman K."/>
            <person name="Thomas B.C."/>
            <person name="Malmstrom R."/>
            <person name="Stieglmeier M."/>
            <person name="Klingl A."/>
            <person name="Woyke T."/>
            <person name="Ryan C.M."/>
            <person name="Banfield J.F."/>
        </authorList>
    </citation>
    <scope>NUCLEOTIDE SEQUENCE [LARGE SCALE GENOMIC DNA]</scope>
    <source>
        <strain evidence="6">CG08_land_8_20_14_0_20_45_16</strain>
    </source>
</reference>
<evidence type="ECO:0000256" key="3">
    <source>
        <dbReference type="ARBA" id="ARBA00022777"/>
    </source>
</evidence>
<proteinExistence type="predicted"/>
<evidence type="ECO:0000313" key="6">
    <source>
        <dbReference type="EMBL" id="PIS29323.1"/>
    </source>
</evidence>
<evidence type="ECO:0000256" key="1">
    <source>
        <dbReference type="ARBA" id="ARBA00022679"/>
    </source>
</evidence>
<sequence>MTEIFLKNNRNIFMDVTTTTRQKINLSTCQRMRPWDSGHSIFYLYESGDKETVIKVSRPDLIDKEADALAKFTEVPYIIQLIRVVNVANCCNKYWEKGLELPLIKSIPLSNSGQNEPVISPLQALKIAREVAIALMFIHQKGLVHRDIKPENILATETGAILFDFNCAGYKGHTSNEVVGTCGLAAPELGLFGYSLDSRADIFSLGGTLFELTSKQTVLKNQTCRDSQSRLQAQHADFLDRLHQSGLPAVFIELLEFLAAFDPMNRPPTAFKALLEIERTMRLLKP</sequence>
<organism evidence="6 7">
    <name type="scientific">Candidatus Saganbacteria bacterium CG08_land_8_20_14_0_20_45_16</name>
    <dbReference type="NCBI Taxonomy" id="2014293"/>
    <lineage>
        <taxon>Bacteria</taxon>
        <taxon>Bacillati</taxon>
        <taxon>Saganbacteria</taxon>
    </lineage>
</organism>
<keyword evidence="1" id="KW-0808">Transferase</keyword>
<dbReference type="InterPro" id="IPR050339">
    <property type="entry name" value="CC_SR_Kinase"/>
</dbReference>
<name>A0A2H0XWK3_UNCSA</name>
<dbReference type="PROSITE" id="PS50011">
    <property type="entry name" value="PROTEIN_KINASE_DOM"/>
    <property type="match status" value="1"/>
</dbReference>
<dbReference type="Pfam" id="PF00069">
    <property type="entry name" value="Pkinase"/>
    <property type="match status" value="1"/>
</dbReference>
<evidence type="ECO:0000259" key="5">
    <source>
        <dbReference type="PROSITE" id="PS50011"/>
    </source>
</evidence>